<accession>E3N7M1</accession>
<evidence type="ECO:0000313" key="3">
    <source>
        <dbReference type="EMBL" id="EFO89077.1"/>
    </source>
</evidence>
<dbReference type="InterPro" id="IPR012885">
    <property type="entry name" value="F-box_Sdz-33"/>
</dbReference>
<feature type="domain" description="Sdz-33 F-box" evidence="2">
    <location>
        <begin position="232"/>
        <end position="264"/>
    </location>
</feature>
<dbReference type="Pfam" id="PF07735">
    <property type="entry name" value="FBA_2"/>
    <property type="match status" value="1"/>
</dbReference>
<name>E3N7M1_CAERE</name>
<dbReference type="EMBL" id="DS268549">
    <property type="protein sequence ID" value="EFO89077.1"/>
    <property type="molecule type" value="Genomic_DNA"/>
</dbReference>
<reference evidence="3" key="1">
    <citation type="submission" date="2007-07" db="EMBL/GenBank/DDBJ databases">
        <title>PCAP assembly of the Caenorhabditis remanei genome.</title>
        <authorList>
            <consortium name="The Caenorhabditis remanei Sequencing Consortium"/>
            <person name="Wilson R.K."/>
        </authorList>
    </citation>
    <scope>NUCLEOTIDE SEQUENCE [LARGE SCALE GENOMIC DNA]</scope>
    <source>
        <strain evidence="3">PB4641</strain>
    </source>
</reference>
<organism evidence="4">
    <name type="scientific">Caenorhabditis remanei</name>
    <name type="common">Caenorhabditis vulgaris</name>
    <dbReference type="NCBI Taxonomy" id="31234"/>
    <lineage>
        <taxon>Eukaryota</taxon>
        <taxon>Metazoa</taxon>
        <taxon>Ecdysozoa</taxon>
        <taxon>Nematoda</taxon>
        <taxon>Chromadorea</taxon>
        <taxon>Rhabditida</taxon>
        <taxon>Rhabditina</taxon>
        <taxon>Rhabditomorpha</taxon>
        <taxon>Rhabditoidea</taxon>
        <taxon>Rhabditidae</taxon>
        <taxon>Peloderinae</taxon>
        <taxon>Caenorhabditis</taxon>
    </lineage>
</organism>
<dbReference type="FunCoup" id="E3N7M1">
    <property type="interactions" value="24"/>
</dbReference>
<evidence type="ECO:0000259" key="1">
    <source>
        <dbReference type="Pfam" id="PF00646"/>
    </source>
</evidence>
<sequence>MPIPVLLFPYIVQKEIFKSMEYCELFIMSLCSKRMKYCVIRAKRKVPELWYGVNPDLKFIVLKKGESPVDVMIALDDKTDLIGIKPVELKMGEDFKTRGIVTTMQPTLEQYFCFIQLSKLDAKVTKALYEHVKSLFWYTVPCGLQVDVNSLTEELPKYENVSKILVEGKSVLELNDLNTFLSPYYPNLSTLMVNCPINGEVNDALKILEVSNIHLSKPGLVGASLLSKFTGRNIVFSHLVITEKELNLFIKKWMNSEGYQNLEMIFFNAPPDFDFDINLIIDQLETEEFDPTKRPQWYQIDFKLFYFSSSPADFSGDDCFDVIRESDGKRASILCFSNVFFFLVWN</sequence>
<protein>
    <submittedName>
        <fullName evidence="3">Uncharacterized protein</fullName>
    </submittedName>
</protein>
<dbReference type="Proteomes" id="UP000008281">
    <property type="component" value="Unassembled WGS sequence"/>
</dbReference>
<dbReference type="HOGENOM" id="CLU_040220_1_0_1"/>
<dbReference type="CTD" id="9813100"/>
<dbReference type="RefSeq" id="XP_003095601.2">
    <property type="nucleotide sequence ID" value="XM_003095553.2"/>
</dbReference>
<dbReference type="InParanoid" id="E3N7M1"/>
<dbReference type="AlphaFoldDB" id="E3N7M1"/>
<evidence type="ECO:0000259" key="2">
    <source>
        <dbReference type="Pfam" id="PF07735"/>
    </source>
</evidence>
<dbReference type="Pfam" id="PF00646">
    <property type="entry name" value="F-box"/>
    <property type="match status" value="1"/>
</dbReference>
<dbReference type="GeneID" id="9813100"/>
<dbReference type="OMA" id="ANEGYQN"/>
<dbReference type="InterPro" id="IPR001810">
    <property type="entry name" value="F-box_dom"/>
</dbReference>
<evidence type="ECO:0000313" key="4">
    <source>
        <dbReference type="Proteomes" id="UP000008281"/>
    </source>
</evidence>
<dbReference type="PANTHER" id="PTHR21503">
    <property type="entry name" value="F-BOX-CONTAINING HYPOTHETICAL PROTEIN C.ELEGANS"/>
    <property type="match status" value="1"/>
</dbReference>
<dbReference type="PANTHER" id="PTHR21503:SF8">
    <property type="entry name" value="F-BOX ASSOCIATED DOMAIN-CONTAINING PROTEIN-RELATED"/>
    <property type="match status" value="1"/>
</dbReference>
<keyword evidence="4" id="KW-1185">Reference proteome</keyword>
<feature type="domain" description="F-box" evidence="1">
    <location>
        <begin position="7"/>
        <end position="40"/>
    </location>
</feature>
<dbReference type="KEGG" id="crq:GCK72_000084"/>
<proteinExistence type="predicted"/>
<dbReference type="OrthoDB" id="10639715at2759"/>
<gene>
    <name evidence="3" type="ORF">CRE_14265</name>
</gene>